<geneLocation type="plasmid" evidence="2 3">
    <name>pNBRC108728a</name>
</geneLocation>
<dbReference type="Gene3D" id="3.40.50.300">
    <property type="entry name" value="P-loop containing nucleotide triphosphate hydrolases"/>
    <property type="match status" value="1"/>
</dbReference>
<proteinExistence type="predicted"/>
<dbReference type="Proteomes" id="UP001321486">
    <property type="component" value="Plasmid pNBRC108728a"/>
</dbReference>
<feature type="region of interest" description="Disordered" evidence="1">
    <location>
        <begin position="1"/>
        <end position="66"/>
    </location>
</feature>
<sequence>MVPPFRAEDVQVAPEVTPQRAAPLQPAPLTSVESTWNEPLAATPEVAPADMATPRPAFDPQSFNPSVFTAPSRVDISAPATPVLAEPSEAAAAAEPVASESPTAPFAASTPPTPPAQPVQPVAVTPSAPIVAAMPSFEEIGEAASVAAAQVTPQQNVPAFDDVVHGTVQADADEASAFTLPIAPTMPPMAIPVPEVTVAAPMPLVAPAPVERTPVPERPEGFSFARFGDLDEDLAAPVDPREEFLEEVSAAPVDPVVSLGHDIPTEALVAPTLVAPQVVVTAAPAEEWIPEWSSTSPNKGESFFISASHGGAGKTTFAYLFARTIQTAYLRAAVDREVYLVETDYVNPKLHDRFQMDRGQDSGHFAAFLEQSRLVRDRISAATLAERERKALENSTYVDPQSGIRVIAAPYELTDRNAESTRFAIEKIVSLLLARGAFVVMDAHTLGGAEDSLLDRNLAPRADRVVVLTDAPSPNPETGKYEGGHIHDALRIVKSLRTPAAAKGFGIPTDRISLVLNRTSEEDAMAAAQRGDVGSVHVAGVLPIVPSITKGFVREMGAGPEAVGLIRAAAQVVNEVAPRPELEPLLQPAEAPAPTPTKRKGFFGLRRA</sequence>
<feature type="region of interest" description="Disordered" evidence="1">
    <location>
        <begin position="585"/>
        <end position="608"/>
    </location>
</feature>
<evidence type="ECO:0000313" key="2">
    <source>
        <dbReference type="EMBL" id="BDZ52495.1"/>
    </source>
</evidence>
<reference evidence="3" key="1">
    <citation type="journal article" date="2019" name="Int. J. Syst. Evol. Microbiol.">
        <title>The Global Catalogue of Microorganisms (GCM) 10K type strain sequencing project: providing services to taxonomists for standard genome sequencing and annotation.</title>
        <authorList>
            <consortium name="The Broad Institute Genomics Platform"/>
            <consortium name="The Broad Institute Genome Sequencing Center for Infectious Disease"/>
            <person name="Wu L."/>
            <person name="Ma J."/>
        </authorList>
    </citation>
    <scope>NUCLEOTIDE SEQUENCE [LARGE SCALE GENOMIC DNA]</scope>
    <source>
        <strain evidence="3">NBRC 108728</strain>
    </source>
</reference>
<keyword evidence="3" id="KW-1185">Reference proteome</keyword>
<dbReference type="InterPro" id="IPR027417">
    <property type="entry name" value="P-loop_NTPase"/>
</dbReference>
<dbReference type="SUPFAM" id="SSF52540">
    <property type="entry name" value="P-loop containing nucleoside triphosphate hydrolases"/>
    <property type="match status" value="1"/>
</dbReference>
<feature type="compositionally biased region" description="Low complexity" evidence="1">
    <location>
        <begin position="18"/>
        <end position="29"/>
    </location>
</feature>
<organism evidence="2 3">
    <name type="scientific">Frondihabitans sucicola</name>
    <dbReference type="NCBI Taxonomy" id="1268041"/>
    <lineage>
        <taxon>Bacteria</taxon>
        <taxon>Bacillati</taxon>
        <taxon>Actinomycetota</taxon>
        <taxon>Actinomycetes</taxon>
        <taxon>Micrococcales</taxon>
        <taxon>Microbacteriaceae</taxon>
        <taxon>Frondihabitans</taxon>
    </lineage>
</organism>
<feature type="compositionally biased region" description="Low complexity" evidence="1">
    <location>
        <begin position="85"/>
        <end position="110"/>
    </location>
</feature>
<protein>
    <recommendedName>
        <fullName evidence="4">CobQ/CobB/MinD/ParA nucleotide binding domain-containing protein</fullName>
    </recommendedName>
</protein>
<evidence type="ECO:0008006" key="4">
    <source>
        <dbReference type="Google" id="ProtNLM"/>
    </source>
</evidence>
<gene>
    <name evidence="2" type="ORF">GCM10025867_47360</name>
</gene>
<accession>A0ABN6Y591</accession>
<feature type="region of interest" description="Disordered" evidence="1">
    <location>
        <begin position="85"/>
        <end position="121"/>
    </location>
</feature>
<name>A0ABN6Y591_9MICO</name>
<evidence type="ECO:0000256" key="1">
    <source>
        <dbReference type="SAM" id="MobiDB-lite"/>
    </source>
</evidence>
<feature type="compositionally biased region" description="Basic residues" evidence="1">
    <location>
        <begin position="597"/>
        <end position="608"/>
    </location>
</feature>
<keyword evidence="2" id="KW-0614">Plasmid</keyword>
<dbReference type="EMBL" id="AP027733">
    <property type="protein sequence ID" value="BDZ52495.1"/>
    <property type="molecule type" value="Genomic_DNA"/>
</dbReference>
<evidence type="ECO:0000313" key="3">
    <source>
        <dbReference type="Proteomes" id="UP001321486"/>
    </source>
</evidence>